<comment type="similarity">
    <text evidence="1">Belongs to the LOB domain-containing protein family.</text>
</comment>
<name>A0A4Y7JXG5_PAPSO</name>
<keyword evidence="5" id="KW-1185">Reference proteome</keyword>
<organism evidence="4 5">
    <name type="scientific">Papaver somniferum</name>
    <name type="common">Opium poppy</name>
    <dbReference type="NCBI Taxonomy" id="3469"/>
    <lineage>
        <taxon>Eukaryota</taxon>
        <taxon>Viridiplantae</taxon>
        <taxon>Streptophyta</taxon>
        <taxon>Embryophyta</taxon>
        <taxon>Tracheophyta</taxon>
        <taxon>Spermatophyta</taxon>
        <taxon>Magnoliopsida</taxon>
        <taxon>Ranunculales</taxon>
        <taxon>Papaveraceae</taxon>
        <taxon>Papaveroideae</taxon>
        <taxon>Papaver</taxon>
    </lineage>
</organism>
<feature type="signal peptide" evidence="2">
    <location>
        <begin position="1"/>
        <end position="22"/>
    </location>
</feature>
<evidence type="ECO:0000259" key="3">
    <source>
        <dbReference type="PROSITE" id="PS50891"/>
    </source>
</evidence>
<dbReference type="EMBL" id="CM010720">
    <property type="protein sequence ID" value="RZC65266.1"/>
    <property type="molecule type" value="Genomic_DNA"/>
</dbReference>
<feature type="domain" description="LOB" evidence="3">
    <location>
        <begin position="54"/>
        <end position="156"/>
    </location>
</feature>
<dbReference type="PANTHER" id="PTHR31301:SF19">
    <property type="entry name" value="LOB DOMAIN-CONTAINING PROTEIN 2"/>
    <property type="match status" value="1"/>
</dbReference>
<feature type="chain" id="PRO_5021396718" description="LOB domain-containing protein" evidence="2">
    <location>
        <begin position="23"/>
        <end position="268"/>
    </location>
</feature>
<dbReference type="AlphaFoldDB" id="A0A4Y7JXG5"/>
<keyword evidence="2" id="KW-0732">Signal</keyword>
<dbReference type="Pfam" id="PF03195">
    <property type="entry name" value="LOB"/>
    <property type="match status" value="1"/>
</dbReference>
<accession>A0A4Y7JXG5</accession>
<dbReference type="STRING" id="3469.A0A4Y7JXG5"/>
<reference evidence="4 5" key="1">
    <citation type="journal article" date="2018" name="Science">
        <title>The opium poppy genome and morphinan production.</title>
        <authorList>
            <person name="Guo L."/>
            <person name="Winzer T."/>
            <person name="Yang X."/>
            <person name="Li Y."/>
            <person name="Ning Z."/>
            <person name="He Z."/>
            <person name="Teodor R."/>
            <person name="Lu Y."/>
            <person name="Bowser T.A."/>
            <person name="Graham I.A."/>
            <person name="Ye K."/>
        </authorList>
    </citation>
    <scope>NUCLEOTIDE SEQUENCE [LARGE SCALE GENOMIC DNA]</scope>
    <source>
        <strain evidence="5">cv. HN1</strain>
        <tissue evidence="4">Leaves</tissue>
    </source>
</reference>
<proteinExistence type="inferred from homology"/>
<evidence type="ECO:0000313" key="5">
    <source>
        <dbReference type="Proteomes" id="UP000316621"/>
    </source>
</evidence>
<sequence length="268" mass="29966">MNLRFVLVYIFSFLFIPSQICTIENDSRHSLSVESGSTMDEKNDVIKANSNPRQACAACKHQRKKCSQNCILSPFFPPEKKEKFQAVHKLFGVSNISKLLKGLHTLDERKRAIDSLIWEAEARERDPIEGGFGAFKKINGELISLTNHVRISNQPGLPKIGTNTISSDSKALMSWENSANNGYAYGAYGNVSNVANNNYIPSNGRYNNNTNGYKQRNGHLDIKDSLSCLMNSFIVNIFNPDQQNGVVNEKSDDSQSLVQEVMKDDPIL</sequence>
<evidence type="ECO:0000256" key="1">
    <source>
        <dbReference type="ARBA" id="ARBA00005474"/>
    </source>
</evidence>
<dbReference type="Gramene" id="RZC65266">
    <property type="protein sequence ID" value="RZC65266"/>
    <property type="gene ID" value="C5167_008954"/>
</dbReference>
<protein>
    <recommendedName>
        <fullName evidence="3">LOB domain-containing protein</fullName>
    </recommendedName>
</protein>
<dbReference type="OMA" id="ICTIEND"/>
<dbReference type="OrthoDB" id="913402at2759"/>
<dbReference type="InterPro" id="IPR004883">
    <property type="entry name" value="LOB"/>
</dbReference>
<evidence type="ECO:0000313" key="4">
    <source>
        <dbReference type="EMBL" id="RZC65266.1"/>
    </source>
</evidence>
<dbReference type="Proteomes" id="UP000316621">
    <property type="component" value="Chromosome 6"/>
</dbReference>
<evidence type="ECO:0000256" key="2">
    <source>
        <dbReference type="SAM" id="SignalP"/>
    </source>
</evidence>
<dbReference type="PROSITE" id="PS50891">
    <property type="entry name" value="LOB"/>
    <property type="match status" value="1"/>
</dbReference>
<gene>
    <name evidence="4" type="ORF">C5167_008954</name>
</gene>
<dbReference type="PANTHER" id="PTHR31301">
    <property type="entry name" value="LOB DOMAIN-CONTAINING PROTEIN 4-RELATED"/>
    <property type="match status" value="1"/>
</dbReference>